<evidence type="ECO:0000313" key="5">
    <source>
        <dbReference type="EMBL" id="SPP66847.1"/>
    </source>
</evidence>
<dbReference type="SUPFAM" id="SSF103473">
    <property type="entry name" value="MFS general substrate transporter"/>
    <property type="match status" value="1"/>
</dbReference>
<sequence length="453" mass="49740">MAPILANFFSCGRVEGWGTVCAPNRKDVVTQGWIWKWVKVASEERVPLLWSFVYFFCLLCGYYMLRPVRDEMAIEGGVQHLPWMMTGTFLTLLIATPLFGWLSARLPRARLMLSVYVFFISHLLLFFAAMTAQWHLEWVARAFFIWLSVFNLFVVSVFWSFMADVFSPAQGVRLFGVIAAGGSLGAIAGPLATTGITYLWPIPVLMLVSAGWLALCGVCIARLDRWAAAHTTRGKIEGDMPLGGSMWAGIRAVAASPYLLGICAYLFLLTMSATVLYMEQTALVGREIPTPEARTRLFAGMDLIVNVLTFVTQVLVTNRLVLRFGLGAALLVLPVVTAVGFAAIVVNPVLPVFLSLTVARRVGEYAIAKPAREVLFTVLNREDKYKAKNFIDTAVSRGGDASTGWLVSGGKALGATTGIMAGVLVPMMLLWGWIGWRLGRQESALQRGVPTLR</sequence>
<dbReference type="Pfam" id="PF07690">
    <property type="entry name" value="MFS_1"/>
    <property type="match status" value="1"/>
</dbReference>
<dbReference type="AlphaFoldDB" id="A0A330LC83"/>
<gene>
    <name evidence="5" type="ORF">NITLEN_90102</name>
</gene>
<keyword evidence="1 4" id="KW-0812">Transmembrane</keyword>
<dbReference type="InterPro" id="IPR036259">
    <property type="entry name" value="MFS_trans_sf"/>
</dbReference>
<feature type="transmembrane region" description="Helical" evidence="4">
    <location>
        <begin position="46"/>
        <end position="65"/>
    </location>
</feature>
<feature type="transmembrane region" description="Helical" evidence="4">
    <location>
        <begin position="198"/>
        <end position="223"/>
    </location>
</feature>
<keyword evidence="2 4" id="KW-1133">Transmembrane helix</keyword>
<reference evidence="6" key="1">
    <citation type="submission" date="2018-04" db="EMBL/GenBank/DDBJ databases">
        <authorList>
            <person name="Lucker S."/>
            <person name="Sakoula D."/>
        </authorList>
    </citation>
    <scope>NUCLEOTIDE SEQUENCE [LARGE SCALE GENOMIC DNA]</scope>
</reference>
<dbReference type="InterPro" id="IPR011701">
    <property type="entry name" value="MFS"/>
</dbReference>
<dbReference type="Gene3D" id="1.20.1250.20">
    <property type="entry name" value="MFS general substrate transporter like domains"/>
    <property type="match status" value="1"/>
</dbReference>
<feature type="transmembrane region" description="Helical" evidence="4">
    <location>
        <begin position="85"/>
        <end position="104"/>
    </location>
</feature>
<evidence type="ECO:0000256" key="1">
    <source>
        <dbReference type="ARBA" id="ARBA00022692"/>
    </source>
</evidence>
<keyword evidence="6" id="KW-1185">Reference proteome</keyword>
<evidence type="ECO:0000313" key="6">
    <source>
        <dbReference type="Proteomes" id="UP000248168"/>
    </source>
</evidence>
<dbReference type="PANTHER" id="PTHR43596">
    <property type="entry name" value="ADP,ATP CARRIER PROTEIN"/>
    <property type="match status" value="1"/>
</dbReference>
<feature type="transmembrane region" description="Helical" evidence="4">
    <location>
        <begin position="174"/>
        <end position="192"/>
    </location>
</feature>
<evidence type="ECO:0000256" key="2">
    <source>
        <dbReference type="ARBA" id="ARBA00022989"/>
    </source>
</evidence>
<feature type="transmembrane region" description="Helical" evidence="4">
    <location>
        <begin position="111"/>
        <end position="132"/>
    </location>
</feature>
<protein>
    <recommendedName>
        <fullName evidence="7">MFS transporter</fullName>
    </recommendedName>
</protein>
<dbReference type="EMBL" id="OUNR01000022">
    <property type="protein sequence ID" value="SPP66847.1"/>
    <property type="molecule type" value="Genomic_DNA"/>
</dbReference>
<dbReference type="InParanoid" id="A0A330LC83"/>
<dbReference type="GO" id="GO:0022857">
    <property type="term" value="F:transmembrane transporter activity"/>
    <property type="evidence" value="ECO:0007669"/>
    <property type="project" value="InterPro"/>
</dbReference>
<feature type="transmembrane region" description="Helical" evidence="4">
    <location>
        <begin position="297"/>
        <end position="316"/>
    </location>
</feature>
<feature type="transmembrane region" description="Helical" evidence="4">
    <location>
        <begin position="258"/>
        <end position="277"/>
    </location>
</feature>
<dbReference type="PANTHER" id="PTHR43596:SF1">
    <property type="entry name" value="ADP,ATP CARRIER PROTEIN"/>
    <property type="match status" value="1"/>
</dbReference>
<feature type="transmembrane region" description="Helical" evidence="4">
    <location>
        <begin position="138"/>
        <end position="162"/>
    </location>
</feature>
<dbReference type="Proteomes" id="UP000248168">
    <property type="component" value="Unassembled WGS sequence"/>
</dbReference>
<accession>A0A330LC83</accession>
<organism evidence="5 6">
    <name type="scientific">Nitrospira lenta</name>
    <dbReference type="NCBI Taxonomy" id="1436998"/>
    <lineage>
        <taxon>Bacteria</taxon>
        <taxon>Pseudomonadati</taxon>
        <taxon>Nitrospirota</taxon>
        <taxon>Nitrospiria</taxon>
        <taxon>Nitrospirales</taxon>
        <taxon>Nitrospiraceae</taxon>
        <taxon>Nitrospira</taxon>
    </lineage>
</organism>
<evidence type="ECO:0000256" key="4">
    <source>
        <dbReference type="SAM" id="Phobius"/>
    </source>
</evidence>
<feature type="transmembrane region" description="Helical" evidence="4">
    <location>
        <begin position="412"/>
        <end position="434"/>
    </location>
</feature>
<feature type="transmembrane region" description="Helical" evidence="4">
    <location>
        <begin position="328"/>
        <end position="350"/>
    </location>
</feature>
<proteinExistence type="predicted"/>
<keyword evidence="3 4" id="KW-0472">Membrane</keyword>
<evidence type="ECO:0000256" key="3">
    <source>
        <dbReference type="ARBA" id="ARBA00023136"/>
    </source>
</evidence>
<evidence type="ECO:0008006" key="7">
    <source>
        <dbReference type="Google" id="ProtNLM"/>
    </source>
</evidence>
<name>A0A330LC83_9BACT</name>